<dbReference type="Pfam" id="PF01627">
    <property type="entry name" value="Hpt"/>
    <property type="match status" value="1"/>
</dbReference>
<dbReference type="InterPro" id="IPR002545">
    <property type="entry name" value="CheW-lke_dom"/>
</dbReference>
<keyword evidence="4" id="KW-0808">Transferase</keyword>
<dbReference type="SUPFAM" id="SSF47226">
    <property type="entry name" value="Histidine-containing phosphotransfer domain, HPT domain"/>
    <property type="match status" value="1"/>
</dbReference>
<dbReference type="SMART" id="SM01231">
    <property type="entry name" value="H-kinase_dim"/>
    <property type="match status" value="1"/>
</dbReference>
<dbReference type="SMART" id="SM00260">
    <property type="entry name" value="CheW"/>
    <property type="match status" value="1"/>
</dbReference>
<dbReference type="PROSITE" id="PS50894">
    <property type="entry name" value="HPT"/>
    <property type="match status" value="1"/>
</dbReference>
<dbReference type="Pfam" id="PF01584">
    <property type="entry name" value="CheW"/>
    <property type="match status" value="1"/>
</dbReference>
<dbReference type="SUPFAM" id="SSF55874">
    <property type="entry name" value="ATPase domain of HSP90 chaperone/DNA topoisomerase II/histidine kinase"/>
    <property type="match status" value="1"/>
</dbReference>
<dbReference type="PROSITE" id="PS50851">
    <property type="entry name" value="CHEW"/>
    <property type="match status" value="1"/>
</dbReference>
<feature type="modified residue" description="Phosphohistidine" evidence="6">
    <location>
        <position position="26"/>
    </location>
</feature>
<dbReference type="PRINTS" id="PR00344">
    <property type="entry name" value="BCTRLSENSOR"/>
</dbReference>
<evidence type="ECO:0000313" key="10">
    <source>
        <dbReference type="EMBL" id="GGG71403.1"/>
    </source>
</evidence>
<proteinExistence type="predicted"/>
<organism evidence="10 11">
    <name type="scientific">Edaphobacter dinghuensis</name>
    <dbReference type="NCBI Taxonomy" id="1560005"/>
    <lineage>
        <taxon>Bacteria</taxon>
        <taxon>Pseudomonadati</taxon>
        <taxon>Acidobacteriota</taxon>
        <taxon>Terriglobia</taxon>
        <taxon>Terriglobales</taxon>
        <taxon>Acidobacteriaceae</taxon>
        <taxon>Edaphobacter</taxon>
    </lineage>
</organism>
<dbReference type="PANTHER" id="PTHR43395">
    <property type="entry name" value="SENSOR HISTIDINE KINASE CHEA"/>
    <property type="match status" value="1"/>
</dbReference>
<evidence type="ECO:0000256" key="6">
    <source>
        <dbReference type="PROSITE-ProRule" id="PRU00110"/>
    </source>
</evidence>
<dbReference type="InterPro" id="IPR004358">
    <property type="entry name" value="Sig_transdc_His_kin-like_C"/>
</dbReference>
<dbReference type="Pfam" id="PF02895">
    <property type="entry name" value="H-kinase_dim"/>
    <property type="match status" value="1"/>
</dbReference>
<dbReference type="InterPro" id="IPR005467">
    <property type="entry name" value="His_kinase_dom"/>
</dbReference>
<dbReference type="Pfam" id="PF02518">
    <property type="entry name" value="HATPase_c"/>
    <property type="match status" value="1"/>
</dbReference>
<evidence type="ECO:0000256" key="4">
    <source>
        <dbReference type="ARBA" id="ARBA00022679"/>
    </source>
</evidence>
<protein>
    <recommendedName>
        <fullName evidence="2">histidine kinase</fullName>
        <ecNumber evidence="2">2.7.13.3</ecNumber>
    </recommendedName>
</protein>
<evidence type="ECO:0000259" key="8">
    <source>
        <dbReference type="PROSITE" id="PS50851"/>
    </source>
</evidence>
<accession>A0A917H8Y5</accession>
<dbReference type="InterPro" id="IPR037006">
    <property type="entry name" value="CheA-like_homodim_sf"/>
</dbReference>
<feature type="domain" description="CheW-like" evidence="8">
    <location>
        <begin position="393"/>
        <end position="532"/>
    </location>
</feature>
<dbReference type="InterPro" id="IPR004105">
    <property type="entry name" value="CheA-like_dim"/>
</dbReference>
<dbReference type="AlphaFoldDB" id="A0A917H8Y5"/>
<evidence type="ECO:0000259" key="9">
    <source>
        <dbReference type="PROSITE" id="PS50894"/>
    </source>
</evidence>
<dbReference type="SMART" id="SM00073">
    <property type="entry name" value="HPT"/>
    <property type="match status" value="1"/>
</dbReference>
<evidence type="ECO:0000259" key="7">
    <source>
        <dbReference type="PROSITE" id="PS50109"/>
    </source>
</evidence>
<feature type="domain" description="Histidine kinase" evidence="7">
    <location>
        <begin position="186"/>
        <end position="391"/>
    </location>
</feature>
<dbReference type="SUPFAM" id="SSF50341">
    <property type="entry name" value="CheW-like"/>
    <property type="match status" value="2"/>
</dbReference>
<evidence type="ECO:0000256" key="5">
    <source>
        <dbReference type="ARBA" id="ARBA00022777"/>
    </source>
</evidence>
<dbReference type="InterPro" id="IPR036890">
    <property type="entry name" value="HATPase_C_sf"/>
</dbReference>
<evidence type="ECO:0000256" key="3">
    <source>
        <dbReference type="ARBA" id="ARBA00022553"/>
    </source>
</evidence>
<dbReference type="GO" id="GO:0005737">
    <property type="term" value="C:cytoplasm"/>
    <property type="evidence" value="ECO:0007669"/>
    <property type="project" value="InterPro"/>
</dbReference>
<dbReference type="PANTHER" id="PTHR43395:SF1">
    <property type="entry name" value="CHEMOTAXIS PROTEIN CHEA"/>
    <property type="match status" value="1"/>
</dbReference>
<sequence length="695" mass="74191">MERCLTELEVRPDDGELVGDIFRSVHTIKGTTGFLGFDRLEKLAHTGEHLLGSLRDGKLAVTSELISGLLSLLDGLRAILALIEETGGEGTRADDEDSELIAELTALNGAAPPPVEAELREEVEVHAAAVPAAGAATAAAMGGGDKTLRIDVDVLNRMMNLVGELVLTRNQMLQSNTEAANFPELARRLDSVTADLRETVMQARMQPVGNLFGKFPRLVRDLARTCGREVRIEFSGQETGLDKSLLEAIKDPLTHAVRNSVDHGIEAPHVRVLAGKPAEGCVKLRAFHQGGSVVIEVADDGAGIGIERVLAKAVERNLVTAEQAAGMSEREALQLIFLPGFSTAAAVTNVSGRGVGMDVVRANVEKVGGSVEVESKMGQGTTLRLRVPLTLAIVPALVVRSGGQSFALPQTALVELVYVPKREAQKAVEKIGAAELYRLRERLLPMVWLDRLLALETQCTDEAHGFYLAVLEAEGCRYGLVVDDLLAPEEIVVKPLSSVLREIGLFSGATVLGNGALALILDIAATAARAGVKPMEEEVEEVGAAEATTADASDVSFMVFEDRVKERTALPLDVVERIESVPLTQIEYAGGRPLLQYRGDLLPLRDDGNVLAEMEAGEQTGDEALVTVLICANAGAGGRHRIGMVVRRVLDVSTGKMLEKDAATDGMELALVKEKLTMVHHQFGAGAVTAWKEVA</sequence>
<gene>
    <name evidence="10" type="ORF">GCM10011585_12070</name>
</gene>
<dbReference type="Proteomes" id="UP000647241">
    <property type="component" value="Unassembled WGS sequence"/>
</dbReference>
<evidence type="ECO:0000256" key="1">
    <source>
        <dbReference type="ARBA" id="ARBA00000085"/>
    </source>
</evidence>
<dbReference type="SMART" id="SM00387">
    <property type="entry name" value="HATPase_c"/>
    <property type="match status" value="1"/>
</dbReference>
<feature type="domain" description="HPt" evidence="9">
    <location>
        <begin position="1"/>
        <end position="83"/>
    </location>
</feature>
<comment type="catalytic activity">
    <reaction evidence="1">
        <text>ATP + protein L-histidine = ADP + protein N-phospho-L-histidine.</text>
        <dbReference type="EC" id="2.7.13.3"/>
    </reaction>
</comment>
<dbReference type="EMBL" id="BMGT01000002">
    <property type="protein sequence ID" value="GGG71403.1"/>
    <property type="molecule type" value="Genomic_DNA"/>
</dbReference>
<dbReference type="InterPro" id="IPR008207">
    <property type="entry name" value="Sig_transdc_His_kin_Hpt_dom"/>
</dbReference>
<dbReference type="InterPro" id="IPR036061">
    <property type="entry name" value="CheW-like_dom_sf"/>
</dbReference>
<reference evidence="10" key="2">
    <citation type="submission" date="2020-09" db="EMBL/GenBank/DDBJ databases">
        <authorList>
            <person name="Sun Q."/>
            <person name="Zhou Y."/>
        </authorList>
    </citation>
    <scope>NUCLEOTIDE SEQUENCE</scope>
    <source>
        <strain evidence="10">CGMCC 1.12997</strain>
    </source>
</reference>
<evidence type="ECO:0000313" key="11">
    <source>
        <dbReference type="Proteomes" id="UP000647241"/>
    </source>
</evidence>
<dbReference type="FunFam" id="3.30.565.10:FF:000016">
    <property type="entry name" value="Chemotaxis protein CheA, putative"/>
    <property type="match status" value="1"/>
</dbReference>
<name>A0A917H8Y5_9BACT</name>
<dbReference type="Gene3D" id="2.30.30.40">
    <property type="entry name" value="SH3 Domains"/>
    <property type="match status" value="1"/>
</dbReference>
<dbReference type="InterPro" id="IPR003594">
    <property type="entry name" value="HATPase_dom"/>
</dbReference>
<keyword evidence="11" id="KW-1185">Reference proteome</keyword>
<dbReference type="Gene3D" id="1.10.287.560">
    <property type="entry name" value="Histidine kinase CheA-like, homodimeric domain"/>
    <property type="match status" value="1"/>
</dbReference>
<dbReference type="InterPro" id="IPR036097">
    <property type="entry name" value="HisK_dim/P_sf"/>
</dbReference>
<dbReference type="GO" id="GO:0006935">
    <property type="term" value="P:chemotaxis"/>
    <property type="evidence" value="ECO:0007669"/>
    <property type="project" value="InterPro"/>
</dbReference>
<dbReference type="CDD" id="cd16916">
    <property type="entry name" value="HATPase_CheA-like"/>
    <property type="match status" value="1"/>
</dbReference>
<dbReference type="InterPro" id="IPR036641">
    <property type="entry name" value="HPT_dom_sf"/>
</dbReference>
<dbReference type="Gene3D" id="2.40.50.180">
    <property type="entry name" value="CheA-289, Domain 4"/>
    <property type="match status" value="1"/>
</dbReference>
<keyword evidence="3 6" id="KW-0597">Phosphoprotein</keyword>
<dbReference type="SUPFAM" id="SSF47384">
    <property type="entry name" value="Homodimeric domain of signal transducing histidine kinase"/>
    <property type="match status" value="1"/>
</dbReference>
<comment type="caution">
    <text evidence="10">The sequence shown here is derived from an EMBL/GenBank/DDBJ whole genome shotgun (WGS) entry which is preliminary data.</text>
</comment>
<dbReference type="Gene3D" id="3.30.565.10">
    <property type="entry name" value="Histidine kinase-like ATPase, C-terminal domain"/>
    <property type="match status" value="1"/>
</dbReference>
<dbReference type="GO" id="GO:0000155">
    <property type="term" value="F:phosphorelay sensor kinase activity"/>
    <property type="evidence" value="ECO:0007669"/>
    <property type="project" value="InterPro"/>
</dbReference>
<evidence type="ECO:0000256" key="2">
    <source>
        <dbReference type="ARBA" id="ARBA00012438"/>
    </source>
</evidence>
<dbReference type="Gene3D" id="1.20.120.160">
    <property type="entry name" value="HPT domain"/>
    <property type="match status" value="1"/>
</dbReference>
<dbReference type="PROSITE" id="PS50109">
    <property type="entry name" value="HIS_KIN"/>
    <property type="match status" value="1"/>
</dbReference>
<dbReference type="InterPro" id="IPR051315">
    <property type="entry name" value="Bact_Chemotaxis_CheA"/>
</dbReference>
<reference evidence="10" key="1">
    <citation type="journal article" date="2014" name="Int. J. Syst. Evol. Microbiol.">
        <title>Complete genome sequence of Corynebacterium casei LMG S-19264T (=DSM 44701T), isolated from a smear-ripened cheese.</title>
        <authorList>
            <consortium name="US DOE Joint Genome Institute (JGI-PGF)"/>
            <person name="Walter F."/>
            <person name="Albersmeier A."/>
            <person name="Kalinowski J."/>
            <person name="Ruckert C."/>
        </authorList>
    </citation>
    <scope>NUCLEOTIDE SEQUENCE</scope>
    <source>
        <strain evidence="10">CGMCC 1.12997</strain>
    </source>
</reference>
<keyword evidence="5" id="KW-0418">Kinase</keyword>
<dbReference type="EC" id="2.7.13.3" evidence="2"/>
<dbReference type="CDD" id="cd00088">
    <property type="entry name" value="HPT"/>
    <property type="match status" value="1"/>
</dbReference>